<comment type="caution">
    <text evidence="5">The sequence shown here is derived from an EMBL/GenBank/DDBJ whole genome shotgun (WGS) entry which is preliminary data.</text>
</comment>
<dbReference type="InterPro" id="IPR047873">
    <property type="entry name" value="Ribosomal_uL16"/>
</dbReference>
<dbReference type="InterPro" id="IPR001197">
    <property type="entry name" value="Ribosomal_uL16_euk_arch"/>
</dbReference>
<evidence type="ECO:0000256" key="3">
    <source>
        <dbReference type="ARBA" id="ARBA00023274"/>
    </source>
</evidence>
<keyword evidence="2 4" id="KW-0689">Ribosomal protein</keyword>
<dbReference type="Pfam" id="PF00252">
    <property type="entry name" value="Ribosomal_L16"/>
    <property type="match status" value="1"/>
</dbReference>
<dbReference type="Gene3D" id="3.90.1170.10">
    <property type="entry name" value="Ribosomal protein L10e/L16"/>
    <property type="match status" value="1"/>
</dbReference>
<dbReference type="PROSITE" id="PS01257">
    <property type="entry name" value="RIBOSOMAL_L10E"/>
    <property type="match status" value="1"/>
</dbReference>
<dbReference type="InterPro" id="IPR016180">
    <property type="entry name" value="Ribosomal_uL16_dom"/>
</dbReference>
<dbReference type="EMBL" id="LHXJ01000034">
    <property type="protein sequence ID" value="KXA90867.1"/>
    <property type="molecule type" value="Genomic_DNA"/>
</dbReference>
<organism evidence="5 6">
    <name type="scientific">candidate division MSBL1 archaeon SCGC-AAA259A05</name>
    <dbReference type="NCBI Taxonomy" id="1698259"/>
    <lineage>
        <taxon>Archaea</taxon>
        <taxon>Methanobacteriati</taxon>
        <taxon>Methanobacteriota</taxon>
        <taxon>candidate division MSBL1</taxon>
    </lineage>
</organism>
<dbReference type="GO" id="GO:0006412">
    <property type="term" value="P:translation"/>
    <property type="evidence" value="ECO:0007669"/>
    <property type="project" value="UniProtKB-UniRule"/>
</dbReference>
<dbReference type="AlphaFoldDB" id="A0A133U9L2"/>
<keyword evidence="6" id="KW-1185">Reference proteome</keyword>
<name>A0A133U9L2_9EURY</name>
<proteinExistence type="inferred from homology"/>
<protein>
    <recommendedName>
        <fullName evidence="4">Large ribosomal subunit protein uL16</fullName>
    </recommendedName>
</protein>
<dbReference type="HAMAP" id="MF_00448">
    <property type="entry name" value="Ribosomal_uL16_arch"/>
    <property type="match status" value="1"/>
</dbReference>
<accession>A0A133U9L2</accession>
<evidence type="ECO:0000256" key="2">
    <source>
        <dbReference type="ARBA" id="ARBA00022980"/>
    </source>
</evidence>
<dbReference type="Proteomes" id="UP000070163">
    <property type="component" value="Unassembled WGS sequence"/>
</dbReference>
<dbReference type="InterPro" id="IPR022981">
    <property type="entry name" value="Ribosomal_uL16_arc"/>
</dbReference>
<evidence type="ECO:0000256" key="1">
    <source>
        <dbReference type="ARBA" id="ARBA00008931"/>
    </source>
</evidence>
<comment type="similarity">
    <text evidence="1 4">Belongs to the universal ribosomal protein uL16 family.</text>
</comment>
<evidence type="ECO:0000313" key="5">
    <source>
        <dbReference type="EMBL" id="KXA90867.1"/>
    </source>
</evidence>
<evidence type="ECO:0000256" key="4">
    <source>
        <dbReference type="HAMAP-Rule" id="MF_00448"/>
    </source>
</evidence>
<dbReference type="NCBIfam" id="NF003239">
    <property type="entry name" value="PRK04199.1-4"/>
    <property type="match status" value="1"/>
</dbReference>
<dbReference type="PANTHER" id="PTHR11726">
    <property type="entry name" value="60S RIBOSOMAL PROTEIN L10"/>
    <property type="match status" value="1"/>
</dbReference>
<dbReference type="GO" id="GO:0003735">
    <property type="term" value="F:structural constituent of ribosome"/>
    <property type="evidence" value="ECO:0007669"/>
    <property type="project" value="InterPro"/>
</dbReference>
<dbReference type="InterPro" id="IPR018255">
    <property type="entry name" value="Ribosomal_uL16_CS_euk_arc"/>
</dbReference>
<dbReference type="GO" id="GO:1990904">
    <property type="term" value="C:ribonucleoprotein complex"/>
    <property type="evidence" value="ECO:0007669"/>
    <property type="project" value="UniProtKB-KW"/>
</dbReference>
<gene>
    <name evidence="4" type="primary">rpl10e</name>
    <name evidence="5" type="ORF">AKJ57_03400</name>
</gene>
<dbReference type="GO" id="GO:0005840">
    <property type="term" value="C:ribosome"/>
    <property type="evidence" value="ECO:0007669"/>
    <property type="project" value="UniProtKB-KW"/>
</dbReference>
<dbReference type="InterPro" id="IPR036920">
    <property type="entry name" value="Ribosomal_uL16_sf"/>
</dbReference>
<dbReference type="PIRSF" id="PIRSF005590">
    <property type="entry name" value="Ribosomal_L10"/>
    <property type="match status" value="1"/>
</dbReference>
<dbReference type="CDD" id="cd01433">
    <property type="entry name" value="Ribosomal_L16_L10e"/>
    <property type="match status" value="1"/>
</dbReference>
<keyword evidence="3 4" id="KW-0687">Ribonucleoprotein</keyword>
<dbReference type="SUPFAM" id="SSF54686">
    <property type="entry name" value="Ribosomal protein L16p/L10e"/>
    <property type="match status" value="1"/>
</dbReference>
<sequence>MTEKPASSYREQSNVPYTKKEYITGKPASRIGFFEMGDPEGDFAVRLSLKSEEKGQIRDNALDAARVSANSFLQEEIGRENYFLKLRVHPHHILRENPMAIGAGADRISDGMRKSFGRPTGLAARVSAGQKIFVLDVVREAYETGREALRRVRMKLPLPASPFVEEGGELLSR</sequence>
<reference evidence="5 6" key="1">
    <citation type="journal article" date="2016" name="Sci. Rep.">
        <title>Metabolic traits of an uncultured archaeal lineage -MSBL1- from brine pools of the Red Sea.</title>
        <authorList>
            <person name="Mwirichia R."/>
            <person name="Alam I."/>
            <person name="Rashid M."/>
            <person name="Vinu M."/>
            <person name="Ba-Alawi W."/>
            <person name="Anthony Kamau A."/>
            <person name="Kamanda Ngugi D."/>
            <person name="Goker M."/>
            <person name="Klenk H.P."/>
            <person name="Bajic V."/>
            <person name="Stingl U."/>
        </authorList>
    </citation>
    <scope>NUCLEOTIDE SEQUENCE [LARGE SCALE GENOMIC DNA]</scope>
    <source>
        <strain evidence="5">SCGC-AAA259A05</strain>
    </source>
</reference>
<evidence type="ECO:0000313" key="6">
    <source>
        <dbReference type="Proteomes" id="UP000070163"/>
    </source>
</evidence>
<dbReference type="PATRIC" id="fig|1698259.3.peg.876"/>